<dbReference type="Proteomes" id="UP000283509">
    <property type="component" value="Unassembled WGS sequence"/>
</dbReference>
<gene>
    <name evidence="2" type="ORF">C7M84_022895</name>
</gene>
<keyword evidence="1" id="KW-0472">Membrane</keyword>
<feature type="transmembrane region" description="Helical" evidence="1">
    <location>
        <begin position="81"/>
        <end position="100"/>
    </location>
</feature>
<dbReference type="AlphaFoldDB" id="A0A3R7PVK6"/>
<feature type="transmembrane region" description="Helical" evidence="1">
    <location>
        <begin position="42"/>
        <end position="69"/>
    </location>
</feature>
<reference evidence="2 3" key="2">
    <citation type="submission" date="2019-01" db="EMBL/GenBank/DDBJ databases">
        <title>The decoding of complex shrimp genome reveals the adaptation for benthos swimmer, frequently molting mechanism and breeding impact on genome.</title>
        <authorList>
            <person name="Sun Y."/>
            <person name="Gao Y."/>
            <person name="Yu Y."/>
        </authorList>
    </citation>
    <scope>NUCLEOTIDE SEQUENCE [LARGE SCALE GENOMIC DNA]</scope>
    <source>
        <tissue evidence="2">Muscle</tissue>
    </source>
</reference>
<feature type="transmembrane region" description="Helical" evidence="1">
    <location>
        <begin position="195"/>
        <end position="220"/>
    </location>
</feature>
<evidence type="ECO:0000256" key="1">
    <source>
        <dbReference type="SAM" id="Phobius"/>
    </source>
</evidence>
<name>A0A3R7PVK6_PENVA</name>
<protein>
    <submittedName>
        <fullName evidence="2">Uncharacterized protein</fullName>
    </submittedName>
</protein>
<accession>A0A3R7PVK6</accession>
<evidence type="ECO:0000313" key="2">
    <source>
        <dbReference type="EMBL" id="ROT83932.1"/>
    </source>
</evidence>
<reference evidence="2 3" key="1">
    <citation type="submission" date="2018-04" db="EMBL/GenBank/DDBJ databases">
        <authorList>
            <person name="Zhang X."/>
            <person name="Yuan J."/>
            <person name="Li F."/>
            <person name="Xiang J."/>
        </authorList>
    </citation>
    <scope>NUCLEOTIDE SEQUENCE [LARGE SCALE GENOMIC DNA]</scope>
    <source>
        <tissue evidence="2">Muscle</tissue>
    </source>
</reference>
<keyword evidence="1" id="KW-1133">Transmembrane helix</keyword>
<comment type="caution">
    <text evidence="2">The sequence shown here is derived from an EMBL/GenBank/DDBJ whole genome shotgun (WGS) entry which is preliminary data.</text>
</comment>
<keyword evidence="1" id="KW-0812">Transmembrane</keyword>
<feature type="transmembrane region" description="Helical" evidence="1">
    <location>
        <begin position="161"/>
        <end position="183"/>
    </location>
</feature>
<evidence type="ECO:0000313" key="3">
    <source>
        <dbReference type="Proteomes" id="UP000283509"/>
    </source>
</evidence>
<dbReference type="EMBL" id="QCYY01000621">
    <property type="protein sequence ID" value="ROT83932.1"/>
    <property type="molecule type" value="Genomic_DNA"/>
</dbReference>
<organism evidence="2 3">
    <name type="scientific">Penaeus vannamei</name>
    <name type="common">Whiteleg shrimp</name>
    <name type="synonym">Litopenaeus vannamei</name>
    <dbReference type="NCBI Taxonomy" id="6689"/>
    <lineage>
        <taxon>Eukaryota</taxon>
        <taxon>Metazoa</taxon>
        <taxon>Ecdysozoa</taxon>
        <taxon>Arthropoda</taxon>
        <taxon>Crustacea</taxon>
        <taxon>Multicrustacea</taxon>
        <taxon>Malacostraca</taxon>
        <taxon>Eumalacostraca</taxon>
        <taxon>Eucarida</taxon>
        <taxon>Decapoda</taxon>
        <taxon>Dendrobranchiata</taxon>
        <taxon>Penaeoidea</taxon>
        <taxon>Penaeidae</taxon>
        <taxon>Penaeus</taxon>
    </lineage>
</organism>
<feature type="transmembrane region" description="Helical" evidence="1">
    <location>
        <begin position="112"/>
        <end position="131"/>
    </location>
</feature>
<sequence length="385" mass="43772">MAVRQLNQKRFFRRITFIGDHFRGNTPPPLGMTTPSYPRLSLAFLLSPVILYFLPSSSSLSPLFGLFLFLLSRPSFSSLSFYVSPFFLFFPFLLFFVPSLSSDSRLSFRSPFIFFSVFLFSFSSVPSFSSLSLPSSFFLPSYSSLFYFFLPCFSSLSFLSLLNVVFLPFLPFLSFLSLFFLFSPSSSSSLSFLSILYPFFLLFIPFSALSLLSLLSPLFFSLSSSASMESCIDNIFEQDDSALAAVSLWNKLRDSRLRGNLPCFNKELVPPPPRQYHHTSRFATTLPPPDTLLHLLLPRLPLRRLSHRIFCRYAMKPPSSSGQRLASPKTIMRSEVISLMEAHKTSLNDTICNLQRALSEATSKLSDVIESLEFTQKELEDSKRR</sequence>
<dbReference type="OrthoDB" id="10066957at2759"/>
<proteinExistence type="predicted"/>
<keyword evidence="3" id="KW-1185">Reference proteome</keyword>